<dbReference type="AlphaFoldDB" id="A0A3S0V7V2"/>
<dbReference type="SUPFAM" id="SSF47384">
    <property type="entry name" value="Homodimeric domain of signal transducing histidine kinase"/>
    <property type="match status" value="1"/>
</dbReference>
<dbReference type="SMART" id="SM00388">
    <property type="entry name" value="HisKA"/>
    <property type="match status" value="1"/>
</dbReference>
<dbReference type="GO" id="GO:0009927">
    <property type="term" value="F:histidine phosphotransfer kinase activity"/>
    <property type="evidence" value="ECO:0007669"/>
    <property type="project" value="TreeGrafter"/>
</dbReference>
<accession>A0A3S0V7V2</accession>
<feature type="coiled-coil region" evidence="7">
    <location>
        <begin position="300"/>
        <end position="348"/>
    </location>
</feature>
<dbReference type="Gene3D" id="3.40.50.2300">
    <property type="match status" value="1"/>
</dbReference>
<dbReference type="FunFam" id="3.30.565.10:FF:000049">
    <property type="entry name" value="Two-component sensor histidine kinase"/>
    <property type="match status" value="1"/>
</dbReference>
<evidence type="ECO:0000256" key="2">
    <source>
        <dbReference type="ARBA" id="ARBA00012438"/>
    </source>
</evidence>
<dbReference type="Pfam" id="PF02518">
    <property type="entry name" value="HATPase_c"/>
    <property type="match status" value="1"/>
</dbReference>
<sequence>MPRSLVARPKTVLASVIVALSVLGAVAWGAVTALDYDDTIERAEGDSRQAVALLDGHAQAILENAAVRLTQVAGRFESGGLTGWAENGLDESLATTGPNSLSILDAKGGMRFGPPVAFDGDGFGGLSVGTETGRRNAVLVASGTSGGERAILLVRRLYRGGMAFDKAVFDGAVLMAVPVTALTPVLNAFGDGLQRSAGLFRPDGTRLAGFGTSALGNLPALTPGAQTVESEWRTGGSESAPEMSILGLKRMVGLPVLSAVAVPRDVVLAPWHVRLERGLTVAGVGFLALLGLSWIGMTSLRREAAARRDLTDAKARLEQRVEERTADLRAVNQKLVRALDEKERANQAKGRFLSAANHDLRQPFQALRLFHYLLMERLKEPRDRSIAEKMGEALDAGEKLLHALLEVATLDAGVVRPEVADVPVAAVLDDVVEEFRAAALEKGLQLRAMPCGLTVRTDRAMLTRMLRDLVRNAVAFTPAGRVTVGCRRRGQWLRIEVWDTGAGIPKEHLENIFEDFVQLGNPERDRRQGLGLGLAKVRRKAALLGHAIEVRSRFGAGSVFALSVPVAAFGRGAAGPVAQDAAGEAPSDAERLVLVVEDDPVQRSGMLLLLESWGHRVMEAADGEAAVALVESAAEKPDLIVTDFRLPGRLTGVQVVTRVGEILDHPIPGVILTGDTAPERIREAVATGCRLLHKPFTPDRLRDALTAVITDRNGRTLHRQTAA</sequence>
<evidence type="ECO:0000256" key="3">
    <source>
        <dbReference type="ARBA" id="ARBA00022553"/>
    </source>
</evidence>
<evidence type="ECO:0000256" key="6">
    <source>
        <dbReference type="PROSITE-ProRule" id="PRU00169"/>
    </source>
</evidence>
<dbReference type="InterPro" id="IPR003594">
    <property type="entry name" value="HATPase_dom"/>
</dbReference>
<evidence type="ECO:0000256" key="7">
    <source>
        <dbReference type="SAM" id="Coils"/>
    </source>
</evidence>
<keyword evidence="3 6" id="KW-0597">Phosphoprotein</keyword>
<dbReference type="CDD" id="cd00082">
    <property type="entry name" value="HisKA"/>
    <property type="match status" value="1"/>
</dbReference>
<dbReference type="SMART" id="SM00448">
    <property type="entry name" value="REC"/>
    <property type="match status" value="1"/>
</dbReference>
<name>A0A3S0V7V2_9PROT</name>
<dbReference type="GO" id="GO:0000155">
    <property type="term" value="F:phosphorelay sensor kinase activity"/>
    <property type="evidence" value="ECO:0007669"/>
    <property type="project" value="InterPro"/>
</dbReference>
<dbReference type="PANTHER" id="PTHR43047:SF9">
    <property type="entry name" value="HISTIDINE KINASE"/>
    <property type="match status" value="1"/>
</dbReference>
<dbReference type="PROSITE" id="PS50109">
    <property type="entry name" value="HIS_KIN"/>
    <property type="match status" value="1"/>
</dbReference>
<keyword evidence="11" id="KW-1185">Reference proteome</keyword>
<dbReference type="EC" id="2.7.13.3" evidence="2"/>
<dbReference type="InterPro" id="IPR003661">
    <property type="entry name" value="HisK_dim/P_dom"/>
</dbReference>
<protein>
    <recommendedName>
        <fullName evidence="2">histidine kinase</fullName>
        <ecNumber evidence="2">2.7.13.3</ecNumber>
    </recommendedName>
</protein>
<reference evidence="10 11" key="1">
    <citation type="submission" date="2018-12" db="EMBL/GenBank/DDBJ databases">
        <authorList>
            <person name="Yang Y."/>
        </authorList>
    </citation>
    <scope>NUCLEOTIDE SEQUENCE [LARGE SCALE GENOMIC DNA]</scope>
    <source>
        <strain evidence="10 11">GSF71</strain>
    </source>
</reference>
<dbReference type="InterPro" id="IPR005467">
    <property type="entry name" value="His_kinase_dom"/>
</dbReference>
<dbReference type="PRINTS" id="PR00344">
    <property type="entry name" value="BCTRLSENSOR"/>
</dbReference>
<dbReference type="SMART" id="SM00387">
    <property type="entry name" value="HATPase_c"/>
    <property type="match status" value="1"/>
</dbReference>
<keyword evidence="4" id="KW-0808">Transferase</keyword>
<dbReference type="InterPro" id="IPR001789">
    <property type="entry name" value="Sig_transdc_resp-reg_receiver"/>
</dbReference>
<dbReference type="OrthoDB" id="7267626at2"/>
<dbReference type="SUPFAM" id="SSF52172">
    <property type="entry name" value="CheY-like"/>
    <property type="match status" value="1"/>
</dbReference>
<gene>
    <name evidence="10" type="ORF">EJ913_05865</name>
</gene>
<organism evidence="10 11">
    <name type="scientific">Azospirillum doebereinerae</name>
    <dbReference type="NCBI Taxonomy" id="92933"/>
    <lineage>
        <taxon>Bacteria</taxon>
        <taxon>Pseudomonadati</taxon>
        <taxon>Pseudomonadota</taxon>
        <taxon>Alphaproteobacteria</taxon>
        <taxon>Rhodospirillales</taxon>
        <taxon>Azospirillaceae</taxon>
        <taxon>Azospirillum</taxon>
    </lineage>
</organism>
<dbReference type="Pfam" id="PF00072">
    <property type="entry name" value="Response_reg"/>
    <property type="match status" value="1"/>
</dbReference>
<keyword evidence="7" id="KW-0175">Coiled coil</keyword>
<dbReference type="InterPro" id="IPR036097">
    <property type="entry name" value="HisK_dim/P_sf"/>
</dbReference>
<dbReference type="SUPFAM" id="SSF55874">
    <property type="entry name" value="ATPase domain of HSP90 chaperone/DNA topoisomerase II/histidine kinase"/>
    <property type="match status" value="1"/>
</dbReference>
<dbReference type="RefSeq" id="WP_126995735.1">
    <property type="nucleotide sequence ID" value="NZ_JBNPXW010000006.1"/>
</dbReference>
<dbReference type="InterPro" id="IPR004358">
    <property type="entry name" value="Sig_transdc_His_kin-like_C"/>
</dbReference>
<evidence type="ECO:0000259" key="9">
    <source>
        <dbReference type="PROSITE" id="PS50110"/>
    </source>
</evidence>
<evidence type="ECO:0000313" key="11">
    <source>
        <dbReference type="Proteomes" id="UP000280346"/>
    </source>
</evidence>
<dbReference type="InterPro" id="IPR011006">
    <property type="entry name" value="CheY-like_superfamily"/>
</dbReference>
<feature type="modified residue" description="4-aspartylphosphate" evidence="6">
    <location>
        <position position="643"/>
    </location>
</feature>
<dbReference type="PROSITE" id="PS50110">
    <property type="entry name" value="RESPONSE_REGULATORY"/>
    <property type="match status" value="1"/>
</dbReference>
<evidence type="ECO:0000256" key="5">
    <source>
        <dbReference type="ARBA" id="ARBA00022777"/>
    </source>
</evidence>
<evidence type="ECO:0000256" key="4">
    <source>
        <dbReference type="ARBA" id="ARBA00022679"/>
    </source>
</evidence>
<dbReference type="CDD" id="cd17546">
    <property type="entry name" value="REC_hyHK_CKI1_RcsC-like"/>
    <property type="match status" value="1"/>
</dbReference>
<dbReference type="Pfam" id="PF00512">
    <property type="entry name" value="HisKA"/>
    <property type="match status" value="1"/>
</dbReference>
<feature type="domain" description="Histidine kinase" evidence="8">
    <location>
        <begin position="355"/>
        <end position="568"/>
    </location>
</feature>
<dbReference type="PANTHER" id="PTHR43047">
    <property type="entry name" value="TWO-COMPONENT HISTIDINE PROTEIN KINASE"/>
    <property type="match status" value="1"/>
</dbReference>
<evidence type="ECO:0000256" key="1">
    <source>
        <dbReference type="ARBA" id="ARBA00000085"/>
    </source>
</evidence>
<dbReference type="InterPro" id="IPR036890">
    <property type="entry name" value="HATPase_C_sf"/>
</dbReference>
<evidence type="ECO:0000313" key="10">
    <source>
        <dbReference type="EMBL" id="RUQ74566.1"/>
    </source>
</evidence>
<dbReference type="Gene3D" id="3.30.565.10">
    <property type="entry name" value="Histidine kinase-like ATPase, C-terminal domain"/>
    <property type="match status" value="1"/>
</dbReference>
<proteinExistence type="predicted"/>
<comment type="catalytic activity">
    <reaction evidence="1">
        <text>ATP + protein L-histidine = ADP + protein N-phospho-L-histidine.</text>
        <dbReference type="EC" id="2.7.13.3"/>
    </reaction>
</comment>
<feature type="domain" description="Response regulatory" evidence="9">
    <location>
        <begin position="592"/>
        <end position="709"/>
    </location>
</feature>
<keyword evidence="5 10" id="KW-0418">Kinase</keyword>
<dbReference type="Gene3D" id="1.10.287.130">
    <property type="match status" value="1"/>
</dbReference>
<comment type="caution">
    <text evidence="10">The sequence shown here is derived from an EMBL/GenBank/DDBJ whole genome shotgun (WGS) entry which is preliminary data.</text>
</comment>
<dbReference type="Proteomes" id="UP000280346">
    <property type="component" value="Unassembled WGS sequence"/>
</dbReference>
<evidence type="ECO:0000259" key="8">
    <source>
        <dbReference type="PROSITE" id="PS50109"/>
    </source>
</evidence>
<dbReference type="EMBL" id="RZIJ01000003">
    <property type="protein sequence ID" value="RUQ74566.1"/>
    <property type="molecule type" value="Genomic_DNA"/>
</dbReference>
<dbReference type="GO" id="GO:0005886">
    <property type="term" value="C:plasma membrane"/>
    <property type="evidence" value="ECO:0007669"/>
    <property type="project" value="TreeGrafter"/>
</dbReference>